<comment type="caution">
    <text evidence="2">The sequence shown here is derived from an EMBL/GenBank/DDBJ whole genome shotgun (WGS) entry which is preliminary data.</text>
</comment>
<organism evidence="2 3">
    <name type="scientific">Symplocastrum torsivum CPER-KK1</name>
    <dbReference type="NCBI Taxonomy" id="450513"/>
    <lineage>
        <taxon>Bacteria</taxon>
        <taxon>Bacillati</taxon>
        <taxon>Cyanobacteriota</taxon>
        <taxon>Cyanophyceae</taxon>
        <taxon>Oscillatoriophycideae</taxon>
        <taxon>Oscillatoriales</taxon>
        <taxon>Microcoleaceae</taxon>
        <taxon>Symplocastrum</taxon>
    </lineage>
</organism>
<protein>
    <submittedName>
        <fullName evidence="2">Three-Cys-motif partner protein TcmP</fullName>
    </submittedName>
</protein>
<reference evidence="2" key="1">
    <citation type="submission" date="2021-05" db="EMBL/GenBank/DDBJ databases">
        <authorList>
            <person name="Pietrasiak N."/>
            <person name="Ward R."/>
            <person name="Stajich J.E."/>
            <person name="Kurbessoian T."/>
        </authorList>
    </citation>
    <scope>NUCLEOTIDE SEQUENCE</scope>
    <source>
        <strain evidence="2">CPER-KK1</strain>
    </source>
</reference>
<gene>
    <name evidence="2" type="primary">tcmP</name>
    <name evidence="2" type="ORF">KME25_11830</name>
</gene>
<dbReference type="EMBL" id="JAHHIF010000013">
    <property type="protein sequence ID" value="MBW4545119.1"/>
    <property type="molecule type" value="Genomic_DNA"/>
</dbReference>
<accession>A0A951PKZ8</accession>
<name>A0A951PKZ8_9CYAN</name>
<proteinExistence type="predicted"/>
<sequence length="424" mass="49698">MDNKKFSWSPDGSELPEIEPHTKAKHRILEEYLERYLVTLCGNNRGKRKTITIIDGFCGGGMYLDPDDNNALWAGSPIRIIKTVDKALDIVRREKAKPDYQLDTKFIFIDNNKRHINCLKSQLEQSGLGHYLKDSEKCKIIFGEFEDYVDECINEVRQRKGSSFFFLDPKGWSDVSMDSIRRIISLQKSEIVYTYMVEKVIRFLNKKDEVKAYKNVLEVEGYYALLNFYLSGSPAKHRYIKDETLRLFRERGKAPFVYSFALFANKTQPKYYLIHLASNPPAQREIKYALWEHNTIDLVYQFEYGIYGLGFRTPDYYEQNPSVINITKENEAKCINNLNDDLMPIIYNHPDGISLDEIHTSTMQKNPATLDHYIQCINEQVDEQELEVFRDGKITTAKKLKPGDFIIRKKYKQLHFMNKTFRNM</sequence>
<dbReference type="InterPro" id="IPR031009">
    <property type="entry name" value="Tcm_partner"/>
</dbReference>
<evidence type="ECO:0000313" key="3">
    <source>
        <dbReference type="Proteomes" id="UP000753908"/>
    </source>
</evidence>
<dbReference type="AlphaFoldDB" id="A0A951PKZ8"/>
<evidence type="ECO:0000313" key="2">
    <source>
        <dbReference type="EMBL" id="MBW4545119.1"/>
    </source>
</evidence>
<evidence type="ECO:0000256" key="1">
    <source>
        <dbReference type="SAM" id="MobiDB-lite"/>
    </source>
</evidence>
<dbReference type="Proteomes" id="UP000753908">
    <property type="component" value="Unassembled WGS sequence"/>
</dbReference>
<reference evidence="2" key="2">
    <citation type="journal article" date="2022" name="Microbiol. Resour. Announc.">
        <title>Metagenome Sequencing to Explore Phylogenomics of Terrestrial Cyanobacteria.</title>
        <authorList>
            <person name="Ward R.D."/>
            <person name="Stajich J.E."/>
            <person name="Johansen J.R."/>
            <person name="Huntemann M."/>
            <person name="Clum A."/>
            <person name="Foster B."/>
            <person name="Foster B."/>
            <person name="Roux S."/>
            <person name="Palaniappan K."/>
            <person name="Varghese N."/>
            <person name="Mukherjee S."/>
            <person name="Reddy T.B.K."/>
            <person name="Daum C."/>
            <person name="Copeland A."/>
            <person name="Chen I.A."/>
            <person name="Ivanova N.N."/>
            <person name="Kyrpides N.C."/>
            <person name="Shapiro N."/>
            <person name="Eloe-Fadrosh E.A."/>
            <person name="Pietrasiak N."/>
        </authorList>
    </citation>
    <scope>NUCLEOTIDE SEQUENCE</scope>
    <source>
        <strain evidence="2">CPER-KK1</strain>
    </source>
</reference>
<feature type="region of interest" description="Disordered" evidence="1">
    <location>
        <begin position="1"/>
        <end position="20"/>
    </location>
</feature>
<dbReference type="NCBIfam" id="TIGR04474">
    <property type="entry name" value="tcm_partner"/>
    <property type="match status" value="1"/>
</dbReference>